<comment type="caution">
    <text evidence="1">The sequence shown here is derived from an EMBL/GenBank/DDBJ whole genome shotgun (WGS) entry which is preliminary data.</text>
</comment>
<reference evidence="1" key="1">
    <citation type="submission" date="2023-04" db="EMBL/GenBank/DDBJ databases">
        <title>A chromosome-level genome assembly of the parasitoid wasp Eretmocerus hayati.</title>
        <authorList>
            <person name="Zhong Y."/>
            <person name="Liu S."/>
            <person name="Liu Y."/>
        </authorList>
    </citation>
    <scope>NUCLEOTIDE SEQUENCE</scope>
    <source>
        <strain evidence="1">ZJU_SS_LIU_2023</strain>
    </source>
</reference>
<proteinExistence type="predicted"/>
<name>A0ACC2MZG2_9HYME</name>
<evidence type="ECO:0000313" key="1">
    <source>
        <dbReference type="EMBL" id="KAJ8664225.1"/>
    </source>
</evidence>
<gene>
    <name evidence="1" type="ORF">QAD02_005887</name>
</gene>
<keyword evidence="2" id="KW-1185">Reference proteome</keyword>
<accession>A0ACC2MZG2</accession>
<protein>
    <submittedName>
        <fullName evidence="1">Uncharacterized protein</fullName>
    </submittedName>
</protein>
<sequence>MDSQQYQLREVSNKKKRVCVVGAGAAGLCAARHLAANPNEFEFIVFERLLEVGGTWIYNEKTGFDNDGYPVHSSMYRDLRTNLPKEVMNFPDYRKIKGNDESCVSHQAILDYLKDYAEHFYLYRSIRFGTIVELIELLESNDTSAPEQWKVRIKNIESGKIEVLIYDAVMDCHGIFFDPYIPEISGLSSFQGQVMHSHSYRKPETFTGKTVILLGASSSGVDIAFELSKIANKLYLSHNHDRLNIEPMLGIVQVQGIDRFEAGVFLLRDGSNVTGVDTIIFCTGYQYSYPFLSELCGIRVTDNQVTPLYQHMINVEHPSMCLIGVPRLVTPLPLFHMQVQYFLNLLMGRFSLPAKKEMLLKNQLLPTVAGRRHAHSLAEAQWEYYDGLAQEGRFNPLPQFYKLGYDAWRELRQTRLADYKRFILRVESDDRTIHIDQPSELIINT</sequence>
<dbReference type="EMBL" id="CM056744">
    <property type="protein sequence ID" value="KAJ8664225.1"/>
    <property type="molecule type" value="Genomic_DNA"/>
</dbReference>
<evidence type="ECO:0000313" key="2">
    <source>
        <dbReference type="Proteomes" id="UP001239111"/>
    </source>
</evidence>
<dbReference type="Proteomes" id="UP001239111">
    <property type="component" value="Chromosome 4"/>
</dbReference>
<organism evidence="1 2">
    <name type="scientific">Eretmocerus hayati</name>
    <dbReference type="NCBI Taxonomy" id="131215"/>
    <lineage>
        <taxon>Eukaryota</taxon>
        <taxon>Metazoa</taxon>
        <taxon>Ecdysozoa</taxon>
        <taxon>Arthropoda</taxon>
        <taxon>Hexapoda</taxon>
        <taxon>Insecta</taxon>
        <taxon>Pterygota</taxon>
        <taxon>Neoptera</taxon>
        <taxon>Endopterygota</taxon>
        <taxon>Hymenoptera</taxon>
        <taxon>Apocrita</taxon>
        <taxon>Proctotrupomorpha</taxon>
        <taxon>Chalcidoidea</taxon>
        <taxon>Aphelinidae</taxon>
        <taxon>Aphelininae</taxon>
        <taxon>Eretmocerus</taxon>
    </lineage>
</organism>